<protein>
    <submittedName>
        <fullName evidence="1">TIGR02556 family CRISPR-associated protein</fullName>
    </submittedName>
</protein>
<evidence type="ECO:0000313" key="2">
    <source>
        <dbReference type="Proteomes" id="UP000441717"/>
    </source>
</evidence>
<name>A0A6N7ITJ6_9FIRM</name>
<dbReference type="NCBIfam" id="TIGR02556">
    <property type="entry name" value="cas_TM1802"/>
    <property type="match status" value="1"/>
</dbReference>
<dbReference type="InterPro" id="IPR013389">
    <property type="entry name" value="CRISPR-assoc_prot_Cas8b"/>
</dbReference>
<dbReference type="InterPro" id="IPR013420">
    <property type="entry name" value="CRISPR-assoc_prot_Cas8b/Csh1_C"/>
</dbReference>
<proteinExistence type="predicted"/>
<sequence length="674" mass="75697">MLLEAVSLVGRTLARGREDTEDTIGDLIKQPPAKPPRVERIYLVKLNFQISENGPRLDADMEEIDSSVLYRYRWVGNRKGSRPQMYLTTDKLDYLVGQALPNLRAAMEEMGRQDTRLYQGLLQITEHFFQKLPDGSPVLDPGKAGLAGEDFLAVAWEGTAGKPRERARDMIGQVADQVKKFALAGLGIKSSEAALWTVLFNGEPLATDPAYAAVVVRSREGAVAEGSQKSLQGICSVCGGMNRPVTYDLSQLDFLKCYITDKIGFASGVSDEGFKNTFLVCSACFRSLLLAEEYIRQHLGLRIGQQINFLVLPAFLIEPDMGREDLEAWAERLRARVGTLSSAAGWLEKIAGRGGLETELADFLEEQPQDNLALLNFLFYQKNQSEFRVLGLVKDVAPGRIAHLLQHSYRLAGKGEALFGVDHRSWWLDLTRIYRLIPISEGRRGAEHKKLLYIYEALLGEQPVNYHFLIRQFVALAAIFQTGGFAGTNIQQPQAGYEELEMGRRILQANLLLKLLREENLLEGEWPLPGVCELEGLNGAMQDYLREMDYNGPATALFLLGYLMNQVGREQAEAGYRQKPVLEKLNYAGMLWSKVVRLSNIVFDQLRQYDILRYNEGLFAIMKKLFDAHREQWPFSPEENVFYILSGYAYATRAAIKAKADRENNASNEGGTVQ</sequence>
<dbReference type="EMBL" id="WHYR01000048">
    <property type="protein sequence ID" value="MQL53404.1"/>
    <property type="molecule type" value="Genomic_DNA"/>
</dbReference>
<dbReference type="Pfam" id="PF09484">
    <property type="entry name" value="Cas_TM1802"/>
    <property type="match status" value="1"/>
</dbReference>
<gene>
    <name evidence="1" type="ORF">GFC01_14285</name>
</gene>
<dbReference type="AlphaFoldDB" id="A0A6N7ITJ6"/>
<accession>A0A6N7ITJ6</accession>
<keyword evidence="2" id="KW-1185">Reference proteome</keyword>
<reference evidence="1 2" key="1">
    <citation type="submission" date="2019-10" db="EMBL/GenBank/DDBJ databases">
        <title>Comparative genomics of sulfur disproportionating microorganisms.</title>
        <authorList>
            <person name="Ward L.M."/>
            <person name="Bertran E."/>
            <person name="Johnston D."/>
        </authorList>
    </citation>
    <scope>NUCLEOTIDE SEQUENCE [LARGE SCALE GENOMIC DNA]</scope>
    <source>
        <strain evidence="1 2">DSM 14055</strain>
    </source>
</reference>
<evidence type="ECO:0000313" key="1">
    <source>
        <dbReference type="EMBL" id="MQL53404.1"/>
    </source>
</evidence>
<dbReference type="Proteomes" id="UP000441717">
    <property type="component" value="Unassembled WGS sequence"/>
</dbReference>
<organism evidence="1 2">
    <name type="scientific">Desulfofundulus thermobenzoicus</name>
    <dbReference type="NCBI Taxonomy" id="29376"/>
    <lineage>
        <taxon>Bacteria</taxon>
        <taxon>Bacillati</taxon>
        <taxon>Bacillota</taxon>
        <taxon>Clostridia</taxon>
        <taxon>Eubacteriales</taxon>
        <taxon>Peptococcaceae</taxon>
        <taxon>Desulfofundulus</taxon>
    </lineage>
</organism>
<comment type="caution">
    <text evidence="1">The sequence shown here is derived from an EMBL/GenBank/DDBJ whole genome shotgun (WGS) entry which is preliminary data.</text>
</comment>
<dbReference type="NCBIfam" id="TIGR02591">
    <property type="entry name" value="cas_Csh1"/>
    <property type="match status" value="1"/>
</dbReference>